<evidence type="ECO:0000313" key="2">
    <source>
        <dbReference type="EMBL" id="GGM47180.1"/>
    </source>
</evidence>
<keyword evidence="1" id="KW-0732">Signal</keyword>
<name>A0A917X0F9_9ACTN</name>
<feature type="signal peptide" evidence="1">
    <location>
        <begin position="1"/>
        <end position="31"/>
    </location>
</feature>
<dbReference type="EMBL" id="BMPI01000029">
    <property type="protein sequence ID" value="GGM47180.1"/>
    <property type="molecule type" value="Genomic_DNA"/>
</dbReference>
<proteinExistence type="predicted"/>
<evidence type="ECO:0000313" key="3">
    <source>
        <dbReference type="Proteomes" id="UP000642070"/>
    </source>
</evidence>
<comment type="caution">
    <text evidence="2">The sequence shown here is derived from an EMBL/GenBank/DDBJ whole genome shotgun (WGS) entry which is preliminary data.</text>
</comment>
<reference evidence="2" key="2">
    <citation type="submission" date="2020-09" db="EMBL/GenBank/DDBJ databases">
        <authorList>
            <person name="Sun Q."/>
            <person name="Ohkuma M."/>
        </authorList>
    </citation>
    <scope>NUCLEOTIDE SEQUENCE</scope>
    <source>
        <strain evidence="2">JCM 19831</strain>
    </source>
</reference>
<organism evidence="2 3">
    <name type="scientific">Dactylosporangium sucinum</name>
    <dbReference type="NCBI Taxonomy" id="1424081"/>
    <lineage>
        <taxon>Bacteria</taxon>
        <taxon>Bacillati</taxon>
        <taxon>Actinomycetota</taxon>
        <taxon>Actinomycetes</taxon>
        <taxon>Micromonosporales</taxon>
        <taxon>Micromonosporaceae</taxon>
        <taxon>Dactylosporangium</taxon>
    </lineage>
</organism>
<gene>
    <name evidence="2" type="ORF">GCM10007977_056030</name>
</gene>
<dbReference type="AlphaFoldDB" id="A0A917X0F9"/>
<sequence length="102" mass="11056">MPKSRQWLIRTITPLLIAGALIVPGATPAGADPGHCWRAGAGPISNVPNGYLYQIKNICSSAIKIKIVFSDGSKGSCLSISGLYHRWYASRRVYSYWSGVNC</sequence>
<keyword evidence="3" id="KW-1185">Reference proteome</keyword>
<reference evidence="2" key="1">
    <citation type="journal article" date="2014" name="Int. J. Syst. Evol. Microbiol.">
        <title>Complete genome sequence of Corynebacterium casei LMG S-19264T (=DSM 44701T), isolated from a smear-ripened cheese.</title>
        <authorList>
            <consortium name="US DOE Joint Genome Institute (JGI-PGF)"/>
            <person name="Walter F."/>
            <person name="Albersmeier A."/>
            <person name="Kalinowski J."/>
            <person name="Ruckert C."/>
        </authorList>
    </citation>
    <scope>NUCLEOTIDE SEQUENCE</scope>
    <source>
        <strain evidence="2">JCM 19831</strain>
    </source>
</reference>
<dbReference type="RefSeq" id="WP_190252933.1">
    <property type="nucleotide sequence ID" value="NZ_BMPI01000029.1"/>
</dbReference>
<protein>
    <submittedName>
        <fullName evidence="2">Uncharacterized protein</fullName>
    </submittedName>
</protein>
<feature type="chain" id="PRO_5037893071" evidence="1">
    <location>
        <begin position="32"/>
        <end position="102"/>
    </location>
</feature>
<evidence type="ECO:0000256" key="1">
    <source>
        <dbReference type="SAM" id="SignalP"/>
    </source>
</evidence>
<accession>A0A917X0F9</accession>
<dbReference type="Proteomes" id="UP000642070">
    <property type="component" value="Unassembled WGS sequence"/>
</dbReference>